<evidence type="ECO:0000256" key="2">
    <source>
        <dbReference type="ARBA" id="ARBA00023136"/>
    </source>
</evidence>
<comment type="caution">
    <text evidence="7">The sequence shown here is derived from an EMBL/GenBank/DDBJ whole genome shotgun (WGS) entry which is preliminary data.</text>
</comment>
<dbReference type="PROSITE" id="PS50005">
    <property type="entry name" value="TPR"/>
    <property type="match status" value="1"/>
</dbReference>
<feature type="chain" id="PRO_5046521610" evidence="5">
    <location>
        <begin position="25"/>
        <end position="1213"/>
    </location>
</feature>
<dbReference type="InterPro" id="IPR019734">
    <property type="entry name" value="TPR_rpt"/>
</dbReference>
<sequence length="1213" mass="131536">MKTRFLRFLITTSALAIGLTAAHAQSPVARSATAAGSIVAAKGGEELRFVREDNWRAAELKQDILGGDTLRTNAIGNLAILFADRTQIRVGRNSTLTVSDVAKNDAGTTQLDLQSGNIWARAARGGTGVDVKTPAAVAAIRGTDWSLTVDGSGKTALVVLEGVVELKNAQGSVTVRQGEGAVASIGAAPTKFVLVNSDDREQMLFYMTLRDAFTSMSLSPLEGPALRAERARIEAIASERRKAEDWLSLAEIASYFDGRPLATQALAEARRFSLSGTQRARAELVEGVLAAAQRRWKDAATHFARAEQGGLDAKRRVGAIYGRYITQSLADPKRVQPEPKLNSNEPEAVLAHAYVVAFREGLPAAAKIIKEAEKRFPRNARVAIFAAQLAMALNQREDMRKAVERAVAIDADDPNVILTQASIRGEIDGEIDKAIVDLRRAAAVAPGNTDLWNGIGLFESTKDRPLAAEEAFRRAIAEDPESPVAYANLAILLLDQSRVDEAGALIEKALAIDPSFNVGYIALGRYLLQKGETAKGLEAILAGSTANPAYSQGLLLTAIAYYQNDDVELAEQALDNADRLDPNDPVVSIVRTAIALDQYRADEAIVSAREAVRRFRQRGGDFAGIAVNRQAGSYPAQAYRFLNLDEWARFYGDRVFDPFTGSSYFDQAAARRPSIFATRPTISSAQGDDFDLTSYTLTIQGLFFDPLAVSGRAGRTDLLRRPFIDTEFGGSLLVRNNRVGWEADASVQGFSNEPVPTSFSLAAGRALVGPKNSLDKEDTSNASFFIGMAPSAADRFLVFGSASTLEPGLVKVDNATRFFTGTQELTSLQAGAGWSHSFGDRNVLTGAVYAIRGIDQRYSKVASLDLFPFLVSGEQWARNRTEGVTAALSHVVGFGDFTLHYGVEGQKGRTFGRVLGNSLTFNFLTNEFDTVDIDDRTKTTFQATRLYADMFWRPSDRFEIQAGIEGDFLDIGSRRSEDTAAPRIGIGVSPFDGQWLRAAYRRDGVLPVSFTLSPVTTVGLAANNLPVSLGGRTDTMALRWDAEWTPQLFTSVEYQRQDVKGLEVPIINTFDTVSIDKGRIDRLAATANLWLGYGFGVFGTVGTLSSDVRSGDSFGADIPFVSGRFARAGVTFAHPSRLKVAVAATFVGDRKGNLAGLKLDDYWTTDANITWETPDRRMLFGLTFLNLFNQRFEFAPGVPGTGRTFAATIKARF</sequence>
<keyword evidence="2" id="KW-0472">Membrane</keyword>
<dbReference type="EMBL" id="JAATJS010000001">
    <property type="protein sequence ID" value="NIX75306.1"/>
    <property type="molecule type" value="Genomic_DNA"/>
</dbReference>
<dbReference type="PANTHER" id="PTHR38731">
    <property type="entry name" value="LIPL45-RELATED LIPOPROTEIN-RELATED"/>
    <property type="match status" value="1"/>
</dbReference>
<accession>A0ABX0V8J9</accession>
<evidence type="ECO:0000256" key="4">
    <source>
        <dbReference type="PROSITE-ProRule" id="PRU00339"/>
    </source>
</evidence>
<dbReference type="SUPFAM" id="SSF48452">
    <property type="entry name" value="TPR-like"/>
    <property type="match status" value="2"/>
</dbReference>
<comment type="subcellular location">
    <subcellularLocation>
        <location evidence="1">Cell outer membrane</location>
    </subcellularLocation>
</comment>
<dbReference type="InterPro" id="IPR036942">
    <property type="entry name" value="Beta-barrel_TonB_sf"/>
</dbReference>
<evidence type="ECO:0000259" key="6">
    <source>
        <dbReference type="Pfam" id="PF04773"/>
    </source>
</evidence>
<dbReference type="InterPro" id="IPR006860">
    <property type="entry name" value="FecR"/>
</dbReference>
<evidence type="ECO:0000256" key="1">
    <source>
        <dbReference type="ARBA" id="ARBA00004442"/>
    </source>
</evidence>
<keyword evidence="8" id="KW-1185">Reference proteome</keyword>
<dbReference type="InterPro" id="IPR011990">
    <property type="entry name" value="TPR-like_helical_dom_sf"/>
</dbReference>
<name>A0ABX0V8J9_9HYPH</name>
<dbReference type="SUPFAM" id="SSF56935">
    <property type="entry name" value="Porins"/>
    <property type="match status" value="1"/>
</dbReference>
<dbReference type="Pfam" id="PF04773">
    <property type="entry name" value="FecR"/>
    <property type="match status" value="1"/>
</dbReference>
<dbReference type="Pfam" id="PF13432">
    <property type="entry name" value="TPR_16"/>
    <property type="match status" value="1"/>
</dbReference>
<feature type="signal peptide" evidence="5">
    <location>
        <begin position="1"/>
        <end position="24"/>
    </location>
</feature>
<keyword evidence="3" id="KW-0998">Cell outer membrane</keyword>
<keyword evidence="5" id="KW-0732">Signal</keyword>
<organism evidence="7 8">
    <name type="scientific">Microvirga terricola</name>
    <dbReference type="NCBI Taxonomy" id="2719797"/>
    <lineage>
        <taxon>Bacteria</taxon>
        <taxon>Pseudomonadati</taxon>
        <taxon>Pseudomonadota</taxon>
        <taxon>Alphaproteobacteria</taxon>
        <taxon>Hyphomicrobiales</taxon>
        <taxon>Methylobacteriaceae</taxon>
        <taxon>Microvirga</taxon>
    </lineage>
</organism>
<dbReference type="Gene3D" id="1.25.40.10">
    <property type="entry name" value="Tetratricopeptide repeat domain"/>
    <property type="match status" value="2"/>
</dbReference>
<dbReference type="SMART" id="SM00028">
    <property type="entry name" value="TPR"/>
    <property type="match status" value="5"/>
</dbReference>
<proteinExistence type="predicted"/>
<dbReference type="Gene3D" id="2.60.120.1440">
    <property type="match status" value="1"/>
</dbReference>
<feature type="repeat" description="TPR" evidence="4">
    <location>
        <begin position="483"/>
        <end position="516"/>
    </location>
</feature>
<dbReference type="RefSeq" id="WP_167671202.1">
    <property type="nucleotide sequence ID" value="NZ_JAATJS010000001.1"/>
</dbReference>
<evidence type="ECO:0000256" key="3">
    <source>
        <dbReference type="ARBA" id="ARBA00023237"/>
    </source>
</evidence>
<evidence type="ECO:0000256" key="5">
    <source>
        <dbReference type="SAM" id="SignalP"/>
    </source>
</evidence>
<evidence type="ECO:0000313" key="8">
    <source>
        <dbReference type="Proteomes" id="UP000707352"/>
    </source>
</evidence>
<protein>
    <submittedName>
        <fullName evidence="7">Tetratricopeptide repeat protein</fullName>
    </submittedName>
</protein>
<evidence type="ECO:0000313" key="7">
    <source>
        <dbReference type="EMBL" id="NIX75306.1"/>
    </source>
</evidence>
<dbReference type="Gene3D" id="2.40.170.20">
    <property type="entry name" value="TonB-dependent receptor, beta-barrel domain"/>
    <property type="match status" value="1"/>
</dbReference>
<keyword evidence="4" id="KW-0802">TPR repeat</keyword>
<reference evidence="7 8" key="1">
    <citation type="submission" date="2020-03" db="EMBL/GenBank/DDBJ databases">
        <title>The genome sequence of Microvirga sp. c23x22.</title>
        <authorList>
            <person name="Zhang X."/>
        </authorList>
    </citation>
    <scope>NUCLEOTIDE SEQUENCE [LARGE SCALE GENOMIC DNA]</scope>
    <source>
        <strain evidence="8">c23x22</strain>
    </source>
</reference>
<dbReference type="Pfam" id="PF14559">
    <property type="entry name" value="TPR_19"/>
    <property type="match status" value="1"/>
</dbReference>
<feature type="domain" description="FecR protein" evidence="6">
    <location>
        <begin position="68"/>
        <end position="165"/>
    </location>
</feature>
<dbReference type="Proteomes" id="UP000707352">
    <property type="component" value="Unassembled WGS sequence"/>
</dbReference>
<gene>
    <name evidence="7" type="ORF">HB375_01595</name>
</gene>